<dbReference type="InterPro" id="IPR051484">
    <property type="entry name" value="Tensin_PTEN_phosphatase"/>
</dbReference>
<dbReference type="Ensembl" id="ENSBJAT00000023674.1">
    <property type="protein sequence ID" value="ENSBJAP00000023032.1"/>
    <property type="gene ID" value="ENSBJAG00000014903.1"/>
</dbReference>
<feature type="region of interest" description="Disordered" evidence="2">
    <location>
        <begin position="341"/>
        <end position="361"/>
    </location>
</feature>
<organism evidence="5 6">
    <name type="scientific">Buteo japonicus</name>
    <dbReference type="NCBI Taxonomy" id="224669"/>
    <lineage>
        <taxon>Eukaryota</taxon>
        <taxon>Metazoa</taxon>
        <taxon>Chordata</taxon>
        <taxon>Craniata</taxon>
        <taxon>Vertebrata</taxon>
        <taxon>Euteleostomi</taxon>
        <taxon>Archelosauria</taxon>
        <taxon>Archosauria</taxon>
        <taxon>Dinosauria</taxon>
        <taxon>Saurischia</taxon>
        <taxon>Theropoda</taxon>
        <taxon>Coelurosauria</taxon>
        <taxon>Aves</taxon>
        <taxon>Neognathae</taxon>
        <taxon>Neoaves</taxon>
        <taxon>Telluraves</taxon>
        <taxon>Accipitrimorphae</taxon>
        <taxon>Accipitriformes</taxon>
        <taxon>Accipitridae</taxon>
        <taxon>Accipitrinae</taxon>
        <taxon>Buteo</taxon>
    </lineage>
</organism>
<reference evidence="5" key="2">
    <citation type="submission" date="2025-09" db="UniProtKB">
        <authorList>
            <consortium name="Ensembl"/>
        </authorList>
    </citation>
    <scope>IDENTIFICATION</scope>
</reference>
<dbReference type="InterPro" id="IPR035892">
    <property type="entry name" value="C2_domain_sf"/>
</dbReference>
<dbReference type="InterPro" id="IPR029021">
    <property type="entry name" value="Prot-tyrosine_phosphatase-like"/>
</dbReference>
<dbReference type="GO" id="GO:0010761">
    <property type="term" value="P:fibroblast migration"/>
    <property type="evidence" value="ECO:0007669"/>
    <property type="project" value="TreeGrafter"/>
</dbReference>
<dbReference type="Proteomes" id="UP000694555">
    <property type="component" value="Unplaced"/>
</dbReference>
<dbReference type="PANTHER" id="PTHR45734">
    <property type="entry name" value="TENSIN"/>
    <property type="match status" value="1"/>
</dbReference>
<dbReference type="PROSITE" id="PS51182">
    <property type="entry name" value="C2_TENSIN"/>
    <property type="match status" value="1"/>
</dbReference>
<evidence type="ECO:0000259" key="4">
    <source>
        <dbReference type="PROSITE" id="PS51182"/>
    </source>
</evidence>
<evidence type="ECO:0000259" key="3">
    <source>
        <dbReference type="PROSITE" id="PS51181"/>
    </source>
</evidence>
<dbReference type="InterPro" id="IPR029023">
    <property type="entry name" value="Tensin_phosphatase"/>
</dbReference>
<dbReference type="GO" id="GO:0005925">
    <property type="term" value="C:focal adhesion"/>
    <property type="evidence" value="ECO:0007669"/>
    <property type="project" value="TreeGrafter"/>
</dbReference>
<name>A0A8C0BW01_9AVES</name>
<evidence type="ECO:0000256" key="1">
    <source>
        <dbReference type="ARBA" id="ARBA00007881"/>
    </source>
</evidence>
<dbReference type="PROSITE" id="PS51181">
    <property type="entry name" value="PPASE_TENSIN"/>
    <property type="match status" value="1"/>
</dbReference>
<evidence type="ECO:0000313" key="6">
    <source>
        <dbReference type="Proteomes" id="UP000694555"/>
    </source>
</evidence>
<dbReference type="Pfam" id="PF10409">
    <property type="entry name" value="PTEN_C2"/>
    <property type="match status" value="1"/>
</dbReference>
<accession>A0A8C0BW01</accession>
<dbReference type="SMART" id="SM00404">
    <property type="entry name" value="PTPc_motif"/>
    <property type="match status" value="1"/>
</dbReference>
<dbReference type="AlphaFoldDB" id="A0A8C0BW01"/>
<protein>
    <submittedName>
        <fullName evidence="5">Tensin 1</fullName>
    </submittedName>
</protein>
<evidence type="ECO:0000313" key="5">
    <source>
        <dbReference type="Ensembl" id="ENSBJAP00000023032.1"/>
    </source>
</evidence>
<reference evidence="5" key="1">
    <citation type="submission" date="2025-08" db="UniProtKB">
        <authorList>
            <consortium name="Ensembl"/>
        </authorList>
    </citation>
    <scope>IDENTIFICATION</scope>
</reference>
<dbReference type="Gene3D" id="3.90.190.10">
    <property type="entry name" value="Protein tyrosine phosphatase superfamily"/>
    <property type="match status" value="1"/>
</dbReference>
<evidence type="ECO:0000256" key="2">
    <source>
        <dbReference type="SAM" id="MobiDB-lite"/>
    </source>
</evidence>
<dbReference type="InterPro" id="IPR014020">
    <property type="entry name" value="Tensin_C2-dom"/>
</dbReference>
<dbReference type="Gene3D" id="2.60.40.1110">
    <property type="match status" value="1"/>
</dbReference>
<dbReference type="SUPFAM" id="SSF49562">
    <property type="entry name" value="C2 domain (Calcium/lipid-binding domain, CaLB)"/>
    <property type="match status" value="1"/>
</dbReference>
<dbReference type="FunFam" id="2.60.40.1110:FF:000002">
    <property type="entry name" value="tensin-1 isoform X2"/>
    <property type="match status" value="1"/>
</dbReference>
<proteinExistence type="inferred from homology"/>
<dbReference type="SMART" id="SM01326">
    <property type="entry name" value="PTEN_C2"/>
    <property type="match status" value="1"/>
</dbReference>
<dbReference type="SUPFAM" id="SSF52799">
    <property type="entry name" value="(Phosphotyrosine protein) phosphatases II"/>
    <property type="match status" value="1"/>
</dbReference>
<comment type="similarity">
    <text evidence="1">Belongs to the PTEN phosphatase protein family.</text>
</comment>
<dbReference type="InterPro" id="IPR003595">
    <property type="entry name" value="Tyr_Pase_cat"/>
</dbReference>
<dbReference type="PANTHER" id="PTHR45734:SF3">
    <property type="entry name" value="TENSIN-1"/>
    <property type="match status" value="1"/>
</dbReference>
<feature type="domain" description="C2 tensin-type" evidence="4">
    <location>
        <begin position="175"/>
        <end position="301"/>
    </location>
</feature>
<keyword evidence="6" id="KW-1185">Reference proteome</keyword>
<dbReference type="CDD" id="cd14560">
    <property type="entry name" value="PTP_tensin-1"/>
    <property type="match status" value="1"/>
</dbReference>
<feature type="domain" description="Phosphatase tensin-type" evidence="3">
    <location>
        <begin position="1"/>
        <end position="170"/>
    </location>
</feature>
<dbReference type="FunFam" id="3.90.190.10:FF:000010">
    <property type="entry name" value="tensin-1 isoform X2"/>
    <property type="match status" value="1"/>
</dbReference>
<sequence length="361" mass="41137">MESSCELDLVYITERIIAVSYPSTAEEQSFCSNLREVAHMLKSKHGNNYVLFNLSERRHDISKLHPKVLDFGWPDLHTPALEKICSICKAMDTWLNAAAHNVVVLHNKGNRGRLGVVVAAYMHYSNISASADQALDRFAMKRFYEDKVVPVGQPSQKRYIHYFSGLLSGSIKMNNKPLFLHHVIMHGIPNFESKGGCRPFLKIYQAMQPVYTSGIYNVQGDSQTGICITIEPGLLLKGDILLKCYHKKFRSPTRDVIFRVQFHTCAVHDLDVVFGKEDLDEAFRDDRFPEYGKVEFVFSYGPEKIQGMEHLENGPSVSVDYNTSDPLIRWDSYENFNIQREDSTEGTWAEQPLPGKHLEKG</sequence>